<organism evidence="1 2">
    <name type="scientific">Trametes pubescens</name>
    <name type="common">White-rot fungus</name>
    <dbReference type="NCBI Taxonomy" id="154538"/>
    <lineage>
        <taxon>Eukaryota</taxon>
        <taxon>Fungi</taxon>
        <taxon>Dikarya</taxon>
        <taxon>Basidiomycota</taxon>
        <taxon>Agaricomycotina</taxon>
        <taxon>Agaricomycetes</taxon>
        <taxon>Polyporales</taxon>
        <taxon>Polyporaceae</taxon>
        <taxon>Trametes</taxon>
    </lineage>
</organism>
<dbReference type="OMA" id="GYCIEIP"/>
<accession>A0A1M2V5T4</accession>
<dbReference type="EMBL" id="MNAD01001640">
    <property type="protein sequence ID" value="OJT02943.1"/>
    <property type="molecule type" value="Genomic_DNA"/>
</dbReference>
<dbReference type="OrthoDB" id="2526341at2759"/>
<gene>
    <name evidence="1" type="ORF">TRAPUB_6482</name>
</gene>
<keyword evidence="2" id="KW-1185">Reference proteome</keyword>
<name>A0A1M2V5T4_TRAPU</name>
<dbReference type="Proteomes" id="UP000184267">
    <property type="component" value="Unassembled WGS sequence"/>
</dbReference>
<protein>
    <submittedName>
        <fullName evidence="1">Uncharacterized protein</fullName>
    </submittedName>
</protein>
<sequence>MPPRKKSKISHPAESDQVSGAVASSLTGLTRRRGFFVWYGKAAEQVRSINSDLSDAILHPTTFSKHFVVYDPTHDKNDESRNLVLQSHVDSVLKQYKDLGTPVSEKDMRTFTSKLKTDCGNRPNYSQWPKVMSVLQDRLNWARVYQTQDEYRNAICARLKALGAAIVAHCDQLPQTSGATCPPAPIDFAYTPECRTILDLPLSETVTADHFAAIVPNLVERWNTDVKKQLTLYLRRHIRPIPADVDPLVLAIAVFTCTDCSASSRYPAILDHWCLRRAMAKLPSAQDDPYSRVVMHPTMDAEWLARIANHRDTIVSDVPFDANRLKEGPAAGAAIEIMRRIVLALGLDAKRATIDELKACGGWLRCTQCEPGGSKELVRRTYDWAAAFEHAHKHFVEAPKKNKAKVKDIWQRVDHPEVLATVQSLKAYKDLSSERARWCCSSCPDFDADTSVMKAHLSTQHDIQDIHQAICDGTIYSHPSKARNEGYCIEIPLLMRTYGPGSDSQSESDDGDWP</sequence>
<dbReference type="AlphaFoldDB" id="A0A1M2V5T4"/>
<evidence type="ECO:0000313" key="2">
    <source>
        <dbReference type="Proteomes" id="UP000184267"/>
    </source>
</evidence>
<comment type="caution">
    <text evidence="1">The sequence shown here is derived from an EMBL/GenBank/DDBJ whole genome shotgun (WGS) entry which is preliminary data.</text>
</comment>
<proteinExistence type="predicted"/>
<reference evidence="1 2" key="1">
    <citation type="submission" date="2016-10" db="EMBL/GenBank/DDBJ databases">
        <title>Genome sequence of the basidiomycete white-rot fungus Trametes pubescens.</title>
        <authorList>
            <person name="Makela M.R."/>
            <person name="Granchi Z."/>
            <person name="Peng M."/>
            <person name="De Vries R.P."/>
            <person name="Grigoriev I."/>
            <person name="Riley R."/>
            <person name="Hilden K."/>
        </authorList>
    </citation>
    <scope>NUCLEOTIDE SEQUENCE [LARGE SCALE GENOMIC DNA]</scope>
    <source>
        <strain evidence="1 2">FBCC735</strain>
    </source>
</reference>
<evidence type="ECO:0000313" key="1">
    <source>
        <dbReference type="EMBL" id="OJT02943.1"/>
    </source>
</evidence>